<gene>
    <name evidence="1" type="ORF">NDU88_003237</name>
</gene>
<dbReference type="AlphaFoldDB" id="A0AAV7PE31"/>
<dbReference type="EMBL" id="JANPWB010000011">
    <property type="protein sequence ID" value="KAJ1124788.1"/>
    <property type="molecule type" value="Genomic_DNA"/>
</dbReference>
<keyword evidence="2" id="KW-1185">Reference proteome</keyword>
<dbReference type="Proteomes" id="UP001066276">
    <property type="component" value="Chromosome 7"/>
</dbReference>
<evidence type="ECO:0000313" key="1">
    <source>
        <dbReference type="EMBL" id="KAJ1124788.1"/>
    </source>
</evidence>
<name>A0AAV7PE31_PLEWA</name>
<comment type="caution">
    <text evidence="1">The sequence shown here is derived from an EMBL/GenBank/DDBJ whole genome shotgun (WGS) entry which is preliminary data.</text>
</comment>
<sequence>MASVRLASRHLRRSFVWLGRPAARHAFRSPGTLRGRACAPRLPVSVPSPYNGSRLQAIRERHSRPLISRRPPYLFKIEATAQHVSPGRTRTFAYCRLLRPFHASGLLVIRARRSLGSPMSWERLLVWNSVPALPLNRRSPWQVPTPFFSLPCAHDPEVCIQTGAGALERDTFMKDPNLEDPDVHLGLFCCWRGQTAHAVCGW</sequence>
<accession>A0AAV7PE31</accession>
<organism evidence="1 2">
    <name type="scientific">Pleurodeles waltl</name>
    <name type="common">Iberian ribbed newt</name>
    <dbReference type="NCBI Taxonomy" id="8319"/>
    <lineage>
        <taxon>Eukaryota</taxon>
        <taxon>Metazoa</taxon>
        <taxon>Chordata</taxon>
        <taxon>Craniata</taxon>
        <taxon>Vertebrata</taxon>
        <taxon>Euteleostomi</taxon>
        <taxon>Amphibia</taxon>
        <taxon>Batrachia</taxon>
        <taxon>Caudata</taxon>
        <taxon>Salamandroidea</taxon>
        <taxon>Salamandridae</taxon>
        <taxon>Pleurodelinae</taxon>
        <taxon>Pleurodeles</taxon>
    </lineage>
</organism>
<reference evidence="1" key="1">
    <citation type="journal article" date="2022" name="bioRxiv">
        <title>Sequencing and chromosome-scale assembly of the giantPleurodeles waltlgenome.</title>
        <authorList>
            <person name="Brown T."/>
            <person name="Elewa A."/>
            <person name="Iarovenko S."/>
            <person name="Subramanian E."/>
            <person name="Araus A.J."/>
            <person name="Petzold A."/>
            <person name="Susuki M."/>
            <person name="Suzuki K.-i.T."/>
            <person name="Hayashi T."/>
            <person name="Toyoda A."/>
            <person name="Oliveira C."/>
            <person name="Osipova E."/>
            <person name="Leigh N.D."/>
            <person name="Simon A."/>
            <person name="Yun M.H."/>
        </authorList>
    </citation>
    <scope>NUCLEOTIDE SEQUENCE</scope>
    <source>
        <strain evidence="1">20211129_DDA</strain>
        <tissue evidence="1">Liver</tissue>
    </source>
</reference>
<proteinExistence type="predicted"/>
<evidence type="ECO:0000313" key="2">
    <source>
        <dbReference type="Proteomes" id="UP001066276"/>
    </source>
</evidence>
<protein>
    <submittedName>
        <fullName evidence="1">Uncharacterized protein</fullName>
    </submittedName>
</protein>